<gene>
    <name evidence="1" type="ORF">H8Z76_13380</name>
</gene>
<accession>A0ABR7IDN0</accession>
<organism evidence="1 2">
    <name type="scientific">Roseburia yibonii</name>
    <dbReference type="NCBI Taxonomy" id="2763063"/>
    <lineage>
        <taxon>Bacteria</taxon>
        <taxon>Bacillati</taxon>
        <taxon>Bacillota</taxon>
        <taxon>Clostridia</taxon>
        <taxon>Lachnospirales</taxon>
        <taxon>Lachnospiraceae</taxon>
        <taxon>Roseburia</taxon>
    </lineage>
</organism>
<proteinExistence type="predicted"/>
<sequence>MTMYNNEMVKLLGEVYQGTLETMNGAKHDPYEQTSSVFPLKCLLMLWPRVTSGKISKDLDDKMAQLMDMITPEEIGELMNKPLPQELYLQFELGKMEQKQKK</sequence>
<keyword evidence="2" id="KW-1185">Reference proteome</keyword>
<evidence type="ECO:0000313" key="1">
    <source>
        <dbReference type="EMBL" id="MBC5754972.1"/>
    </source>
</evidence>
<comment type="caution">
    <text evidence="1">The sequence shown here is derived from an EMBL/GenBank/DDBJ whole genome shotgun (WGS) entry which is preliminary data.</text>
</comment>
<reference evidence="1 2" key="1">
    <citation type="submission" date="2020-08" db="EMBL/GenBank/DDBJ databases">
        <title>Genome public.</title>
        <authorList>
            <person name="Liu C."/>
            <person name="Sun Q."/>
        </authorList>
    </citation>
    <scope>NUCLEOTIDE SEQUENCE [LARGE SCALE GENOMIC DNA]</scope>
    <source>
        <strain evidence="1 2">BX0805</strain>
    </source>
</reference>
<dbReference type="Proteomes" id="UP000621540">
    <property type="component" value="Unassembled WGS sequence"/>
</dbReference>
<evidence type="ECO:0000313" key="2">
    <source>
        <dbReference type="Proteomes" id="UP000621540"/>
    </source>
</evidence>
<name>A0ABR7IDN0_9FIRM</name>
<dbReference type="RefSeq" id="WP_186982831.1">
    <property type="nucleotide sequence ID" value="NZ_JACOQH010000019.1"/>
</dbReference>
<dbReference type="EMBL" id="JACOQH010000019">
    <property type="protein sequence ID" value="MBC5754972.1"/>
    <property type="molecule type" value="Genomic_DNA"/>
</dbReference>
<protein>
    <submittedName>
        <fullName evidence="1">Uncharacterized protein</fullName>
    </submittedName>
</protein>